<evidence type="ECO:0000313" key="17">
    <source>
        <dbReference type="Proteomes" id="UP000014155"/>
    </source>
</evidence>
<dbReference type="PROSITE" id="PS51194">
    <property type="entry name" value="HELICASE_CTER"/>
    <property type="match status" value="1"/>
</dbReference>
<dbReference type="InterPro" id="IPR036266">
    <property type="entry name" value="SecA_Wing/Scaffold_sf"/>
</dbReference>
<comment type="function">
    <text evidence="12">Part of the Sec protein translocase complex. Interacts with the SecYEG preprotein conducting channel. Has a central role in coupling the hydrolysis of ATP to the transfer of proteins into and across the cell membrane, serving as an ATP-driven molecular motor driving the stepwise translocation of polypeptide chains across the membrane.</text>
</comment>
<dbReference type="Gene3D" id="3.90.1440.10">
    <property type="entry name" value="SecA, preprotein cross-linking domain"/>
    <property type="match status" value="1"/>
</dbReference>
<comment type="subcellular location">
    <subcellularLocation>
        <location evidence="12">Cell membrane</location>
        <topology evidence="12">Peripheral membrane protein</topology>
        <orientation evidence="12">Cytoplasmic side</orientation>
    </subcellularLocation>
    <subcellularLocation>
        <location evidence="12">Cytoplasm</location>
    </subcellularLocation>
    <subcellularLocation>
        <location evidence="1">Membrane</location>
        <topology evidence="1">Peripheral membrane protein</topology>
    </subcellularLocation>
    <text evidence="12">Distribution is 50-50.</text>
</comment>
<dbReference type="PANTHER" id="PTHR30612:SF0">
    <property type="entry name" value="CHLOROPLAST PROTEIN-TRANSPORTING ATPASE"/>
    <property type="match status" value="1"/>
</dbReference>
<dbReference type="PRINTS" id="PR00906">
    <property type="entry name" value="SECA"/>
</dbReference>
<proteinExistence type="inferred from homology"/>
<dbReference type="SUPFAM" id="SSF52540">
    <property type="entry name" value="P-loop containing nucleoside triphosphate hydrolases"/>
    <property type="match status" value="2"/>
</dbReference>
<dbReference type="PANTHER" id="PTHR30612">
    <property type="entry name" value="SECA INNER MEMBRANE COMPONENT OF SEC PROTEIN SECRETION SYSTEM"/>
    <property type="match status" value="1"/>
</dbReference>
<keyword evidence="4 12" id="KW-1003">Cell membrane</keyword>
<name>S0FIB0_RUMCE</name>
<dbReference type="EC" id="7.4.2.8" evidence="12"/>
<dbReference type="InterPro" id="IPR036670">
    <property type="entry name" value="SecA_X-link_sf"/>
</dbReference>
<dbReference type="InterPro" id="IPR014001">
    <property type="entry name" value="Helicase_ATP-bd"/>
</dbReference>
<dbReference type="InterPro" id="IPR001650">
    <property type="entry name" value="Helicase_C-like"/>
</dbReference>
<dbReference type="RefSeq" id="WP_004630210.1">
    <property type="nucleotide sequence ID" value="NZ_AORV01000065.1"/>
</dbReference>
<evidence type="ECO:0000259" key="15">
    <source>
        <dbReference type="PROSITE" id="PS51196"/>
    </source>
</evidence>
<dbReference type="InterPro" id="IPR011116">
    <property type="entry name" value="SecA_Wing/Scaffold"/>
</dbReference>
<comment type="caution">
    <text evidence="16">The sequence shown here is derived from an EMBL/GenBank/DDBJ whole genome shotgun (WGS) entry which is preliminary data.</text>
</comment>
<dbReference type="STRING" id="1195236.CTER_4794"/>
<evidence type="ECO:0000256" key="10">
    <source>
        <dbReference type="ARBA" id="ARBA00023010"/>
    </source>
</evidence>
<evidence type="ECO:0000256" key="1">
    <source>
        <dbReference type="ARBA" id="ARBA00004170"/>
    </source>
</evidence>
<sequence length="784" mass="89063">MFKKMLKLLARPAEFSGYDKLLEEIKRIELTGLSDAGLKNRVKEFKDKFSAWLTDKYKDCRDTDNVLLNKLLRETAFTDSYLPECYAITKELCRRSFKLEAYDSQLLTGIALHFGNIAELPTGEGKTMAAVFPAVLNALAGKGVHILTFNDYLARRDAIWMKSVYSAWGLSVDFIQGAMEAQGRKKAYRADITYMTPKEAGFDFLRDTLVYSPEELVHRSFNYVIVDEADSILIDEARVPLVIAGKDGNECGSIDKKLVQSIEKLRPEIDYLTDENKRNVFLTDTGISILERELNCGNLYGDNLELLTFINNLLHAKTLLKRDVDYIVRDNRIEIVDEFTGRVAERRKWHVGLQMAVEALEGISYTPNSRILGRITIQNFISLYPEMAGMTATAQSSEEEFLDAYNRRVYVVKPDKKCIRVDYPDEIFTHKAARDRAIIKEILEVHKSGRPILIGTSSIEESESLAERLQNCRIDCAVLNARNDAEEAEIIANAGKLSAVTVSTNMAGRGVDIKLGDGCPASVETNKVLDLGGLYVIGTNKNECIRIDKQLKGRAGRQGDPGASRFFISLEDELLNRFEIRKLLPKKYLGYRQEEKIEDSKLNSLINHIQRVVDGQNFDARKTLGKYSLLLEYQRRLLTKKRDEILYMKAAPLLPASRPELYRELCGQYGTGKVDAVGKRAAIHFIDECWYTFLEYCESVQEGIHLVGATRKVPLDEYRKLVIQEFDSLMNRLEDDMLQELEQTDFGVSEADFAVRGYSTPAATWTYMINDNIKVKRFSLFGIN</sequence>
<dbReference type="GO" id="GO:0017038">
    <property type="term" value="P:protein import"/>
    <property type="evidence" value="ECO:0007669"/>
    <property type="project" value="InterPro"/>
</dbReference>
<evidence type="ECO:0000256" key="9">
    <source>
        <dbReference type="ARBA" id="ARBA00022967"/>
    </source>
</evidence>
<dbReference type="AlphaFoldDB" id="S0FIB0"/>
<dbReference type="GO" id="GO:0065002">
    <property type="term" value="P:intracellular protein transmembrane transport"/>
    <property type="evidence" value="ECO:0007669"/>
    <property type="project" value="UniProtKB-UniRule"/>
</dbReference>
<dbReference type="Gene3D" id="3.40.50.300">
    <property type="entry name" value="P-loop containing nucleotide triphosphate hydrolases"/>
    <property type="match status" value="3"/>
</dbReference>
<evidence type="ECO:0000256" key="11">
    <source>
        <dbReference type="ARBA" id="ARBA00023136"/>
    </source>
</evidence>
<keyword evidence="9 12" id="KW-1278">Translocase</keyword>
<comment type="similarity">
    <text evidence="2 12">Belongs to the SecA family.</text>
</comment>
<evidence type="ECO:0000259" key="14">
    <source>
        <dbReference type="PROSITE" id="PS51194"/>
    </source>
</evidence>
<feature type="binding site" evidence="12">
    <location>
        <position position="105"/>
    </location>
    <ligand>
        <name>ATP</name>
        <dbReference type="ChEBI" id="CHEBI:30616"/>
    </ligand>
</feature>
<dbReference type="Proteomes" id="UP000014155">
    <property type="component" value="Unassembled WGS sequence"/>
</dbReference>
<dbReference type="CDD" id="cd18803">
    <property type="entry name" value="SF2_C_secA"/>
    <property type="match status" value="1"/>
</dbReference>
<dbReference type="eggNOG" id="COG0653">
    <property type="taxonomic scope" value="Bacteria"/>
</dbReference>
<dbReference type="Pfam" id="PF21090">
    <property type="entry name" value="P-loop_SecA"/>
    <property type="match status" value="2"/>
</dbReference>
<keyword evidence="16" id="KW-0378">Hydrolase</keyword>
<keyword evidence="7 12" id="KW-0067">ATP-binding</keyword>
<dbReference type="GO" id="GO:0008564">
    <property type="term" value="F:protein-exporting ATPase activity"/>
    <property type="evidence" value="ECO:0007669"/>
    <property type="project" value="UniProtKB-EC"/>
</dbReference>
<dbReference type="CDD" id="cd17928">
    <property type="entry name" value="DEXDc_SecA"/>
    <property type="match status" value="1"/>
</dbReference>
<protein>
    <recommendedName>
        <fullName evidence="12">Protein translocase subunit SecA</fullName>
        <ecNumber evidence="12">7.4.2.8</ecNumber>
    </recommendedName>
</protein>
<dbReference type="InterPro" id="IPR027417">
    <property type="entry name" value="P-loop_NTPase"/>
</dbReference>
<dbReference type="PROSITE" id="PS51192">
    <property type="entry name" value="HELICASE_ATP_BIND_1"/>
    <property type="match status" value="1"/>
</dbReference>
<dbReference type="GO" id="GO:0004386">
    <property type="term" value="F:helicase activity"/>
    <property type="evidence" value="ECO:0007669"/>
    <property type="project" value="UniProtKB-KW"/>
</dbReference>
<evidence type="ECO:0000256" key="6">
    <source>
        <dbReference type="ARBA" id="ARBA00022741"/>
    </source>
</evidence>
<dbReference type="SMART" id="SM00958">
    <property type="entry name" value="SecA_PP_bind"/>
    <property type="match status" value="1"/>
</dbReference>
<feature type="domain" description="Helicase ATP-binding" evidence="13">
    <location>
        <begin position="107"/>
        <end position="304"/>
    </location>
</feature>
<keyword evidence="17" id="KW-1185">Reference proteome</keyword>
<organism evidence="16 17">
    <name type="scientific">Ruminiclostridium cellobioparum subsp. termitidis CT1112</name>
    <dbReference type="NCBI Taxonomy" id="1195236"/>
    <lineage>
        <taxon>Bacteria</taxon>
        <taxon>Bacillati</taxon>
        <taxon>Bacillota</taxon>
        <taxon>Clostridia</taxon>
        <taxon>Eubacteriales</taxon>
        <taxon>Oscillospiraceae</taxon>
        <taxon>Ruminiclostridium</taxon>
    </lineage>
</organism>
<evidence type="ECO:0000313" key="16">
    <source>
        <dbReference type="EMBL" id="EMS69811.1"/>
    </source>
</evidence>
<dbReference type="PROSITE" id="PS01312">
    <property type="entry name" value="SECA"/>
    <property type="match status" value="1"/>
</dbReference>
<dbReference type="PROSITE" id="PS51196">
    <property type="entry name" value="SECA_MOTOR_DEAD"/>
    <property type="match status" value="1"/>
</dbReference>
<dbReference type="InterPro" id="IPR011115">
    <property type="entry name" value="SecA_DEAD"/>
</dbReference>
<keyword evidence="5 12" id="KW-0963">Cytoplasm</keyword>
<dbReference type="HAMAP" id="MF_01382">
    <property type="entry name" value="SecA"/>
    <property type="match status" value="1"/>
</dbReference>
<dbReference type="Pfam" id="PF07517">
    <property type="entry name" value="SecA_DEAD"/>
    <property type="match status" value="1"/>
</dbReference>
<dbReference type="GO" id="GO:0006605">
    <property type="term" value="P:protein targeting"/>
    <property type="evidence" value="ECO:0007669"/>
    <property type="project" value="UniProtKB-UniRule"/>
</dbReference>
<evidence type="ECO:0000256" key="7">
    <source>
        <dbReference type="ARBA" id="ARBA00022840"/>
    </source>
</evidence>
<dbReference type="InterPro" id="IPR000185">
    <property type="entry name" value="SecA"/>
</dbReference>
<dbReference type="Pfam" id="PF01043">
    <property type="entry name" value="SecA_PP_bind"/>
    <property type="match status" value="1"/>
</dbReference>
<dbReference type="InterPro" id="IPR011130">
    <property type="entry name" value="SecA_preprotein_X-link_dom"/>
</dbReference>
<dbReference type="FunFam" id="3.40.50.300:FF:000429">
    <property type="entry name" value="Preprotein translocase subunit SecA"/>
    <property type="match status" value="1"/>
</dbReference>
<keyword evidence="8 12" id="KW-0653">Protein transport</keyword>
<dbReference type="Gene3D" id="1.10.3060.10">
    <property type="entry name" value="Helical scaffold and wing domains of SecA"/>
    <property type="match status" value="1"/>
</dbReference>
<evidence type="ECO:0000256" key="5">
    <source>
        <dbReference type="ARBA" id="ARBA00022490"/>
    </source>
</evidence>
<keyword evidence="11 12" id="KW-0472">Membrane</keyword>
<dbReference type="InterPro" id="IPR014018">
    <property type="entry name" value="SecA_motor_DEAD"/>
</dbReference>
<comment type="catalytic activity">
    <reaction evidence="12">
        <text>ATP + H2O + cellular proteinSide 1 = ADP + phosphate + cellular proteinSide 2.</text>
        <dbReference type="EC" id="7.4.2.8"/>
    </reaction>
</comment>
<reference evidence="16 17" key="1">
    <citation type="journal article" date="2013" name="Genome Announc.">
        <title>Draft Genome Sequence of the Cellulolytic, Mesophilic, Anaerobic Bacterium Clostridium termitidis Strain CT1112 (DSM 5398).</title>
        <authorList>
            <person name="Lal S."/>
            <person name="Ramachandran U."/>
            <person name="Zhang X."/>
            <person name="Munir R."/>
            <person name="Sparling R."/>
            <person name="Levin D.B."/>
        </authorList>
    </citation>
    <scope>NUCLEOTIDE SEQUENCE [LARGE SCALE GENOMIC DNA]</scope>
    <source>
        <strain evidence="16 17">CT1112</strain>
    </source>
</reference>
<keyword evidence="16" id="KW-0347">Helicase</keyword>
<accession>S0FIB0</accession>
<dbReference type="InterPro" id="IPR020937">
    <property type="entry name" value="SecA_CS"/>
</dbReference>
<evidence type="ECO:0000256" key="4">
    <source>
        <dbReference type="ARBA" id="ARBA00022475"/>
    </source>
</evidence>
<dbReference type="GO" id="GO:0031522">
    <property type="term" value="C:cell envelope Sec protein transport complex"/>
    <property type="evidence" value="ECO:0007669"/>
    <property type="project" value="TreeGrafter"/>
</dbReference>
<dbReference type="SUPFAM" id="SSF81886">
    <property type="entry name" value="Helical scaffold and wing domains of SecA"/>
    <property type="match status" value="1"/>
</dbReference>
<evidence type="ECO:0000256" key="12">
    <source>
        <dbReference type="HAMAP-Rule" id="MF_01382"/>
    </source>
</evidence>
<feature type="domain" description="SecA family profile" evidence="15">
    <location>
        <begin position="1"/>
        <end position="598"/>
    </location>
</feature>
<dbReference type="Pfam" id="PF07516">
    <property type="entry name" value="SecA_SW"/>
    <property type="match status" value="2"/>
</dbReference>
<dbReference type="EMBL" id="AORV01000065">
    <property type="protein sequence ID" value="EMS69811.1"/>
    <property type="molecule type" value="Genomic_DNA"/>
</dbReference>
<evidence type="ECO:0000256" key="8">
    <source>
        <dbReference type="ARBA" id="ARBA00022927"/>
    </source>
</evidence>
<dbReference type="GO" id="GO:0005829">
    <property type="term" value="C:cytosol"/>
    <property type="evidence" value="ECO:0007669"/>
    <property type="project" value="TreeGrafter"/>
</dbReference>
<comment type="subunit">
    <text evidence="12">Monomer and homodimer. Part of the essential Sec protein translocation apparatus which comprises SecA, SecYEG and auxiliary proteins SecDF. Other proteins may also be involved.</text>
</comment>
<feature type="domain" description="Helicase C-terminal" evidence="14">
    <location>
        <begin position="437"/>
        <end position="603"/>
    </location>
</feature>
<dbReference type="SMART" id="SM00957">
    <property type="entry name" value="SecA_DEAD"/>
    <property type="match status" value="1"/>
</dbReference>
<dbReference type="GO" id="GO:0005886">
    <property type="term" value="C:plasma membrane"/>
    <property type="evidence" value="ECO:0007669"/>
    <property type="project" value="UniProtKB-SubCell"/>
</dbReference>
<evidence type="ECO:0000256" key="2">
    <source>
        <dbReference type="ARBA" id="ARBA00007650"/>
    </source>
</evidence>
<feature type="binding site" evidence="12">
    <location>
        <position position="512"/>
    </location>
    <ligand>
        <name>ATP</name>
        <dbReference type="ChEBI" id="CHEBI:30616"/>
    </ligand>
</feature>
<feature type="binding site" evidence="12">
    <location>
        <begin position="123"/>
        <end position="127"/>
    </location>
    <ligand>
        <name>ATP</name>
        <dbReference type="ChEBI" id="CHEBI:30616"/>
    </ligand>
</feature>
<evidence type="ECO:0000256" key="3">
    <source>
        <dbReference type="ARBA" id="ARBA00022448"/>
    </source>
</evidence>
<dbReference type="InterPro" id="IPR044722">
    <property type="entry name" value="SecA_SF2_C"/>
</dbReference>
<dbReference type="SUPFAM" id="SSF81767">
    <property type="entry name" value="Pre-protein crosslinking domain of SecA"/>
    <property type="match status" value="1"/>
</dbReference>
<keyword evidence="10 12" id="KW-0811">Translocation</keyword>
<dbReference type="GO" id="GO:0043952">
    <property type="term" value="P:protein transport by the Sec complex"/>
    <property type="evidence" value="ECO:0007669"/>
    <property type="project" value="TreeGrafter"/>
</dbReference>
<gene>
    <name evidence="12" type="primary">secA</name>
    <name evidence="16" type="ORF">CTER_4794</name>
</gene>
<keyword evidence="6 12" id="KW-0547">Nucleotide-binding</keyword>
<keyword evidence="3 12" id="KW-0813">Transport</keyword>
<evidence type="ECO:0000259" key="13">
    <source>
        <dbReference type="PROSITE" id="PS51192"/>
    </source>
</evidence>
<dbReference type="PATRIC" id="fig|1195236.3.peg.4983"/>
<dbReference type="GO" id="GO:0005524">
    <property type="term" value="F:ATP binding"/>
    <property type="evidence" value="ECO:0007669"/>
    <property type="project" value="UniProtKB-UniRule"/>
</dbReference>